<sequence>MQEPQHSMGTMESMEAAGKLEFFRLVHRLTVFVIALWYVAISVKAFVASITVLRGLESKDLGTTTHESKLIVGYAGQGTVNDSPLVQDILKGSTDLRDDSIFLLTDATHSFTECTDVPGYDDSVNGNAFSRFLFSSLQTHAAEDLAYLTEIELVAPVVDCTFDSIVSTDEAVTQLRMYFLVRQQSNTSDTRLLSASVSTQDFQAEQQFQSGAALLVTIAVIDDMRATDVTHQFAIAYNYPYESEPRFTSGELIGIESDNFWRFKSLPPTRSIDPVKEVRTAYRVGGYIDDPVAQSNIEIVHWNLPTDPATELKNWEWHAYPELPAA</sequence>
<accession>A0A8T1VM99</accession>
<reference evidence="2" key="1">
    <citation type="submission" date="2021-02" db="EMBL/GenBank/DDBJ databases">
        <authorList>
            <person name="Palmer J.M."/>
        </authorList>
    </citation>
    <scope>NUCLEOTIDE SEQUENCE</scope>
    <source>
        <strain evidence="2">SCRP734</strain>
    </source>
</reference>
<dbReference type="Proteomes" id="UP000694044">
    <property type="component" value="Unassembled WGS sequence"/>
</dbReference>
<dbReference type="OrthoDB" id="64243at2759"/>
<evidence type="ECO:0000313" key="2">
    <source>
        <dbReference type="EMBL" id="KAG7380524.1"/>
    </source>
</evidence>
<dbReference type="EMBL" id="JAGDFM010000289">
    <property type="protein sequence ID" value="KAG7380524.1"/>
    <property type="molecule type" value="Genomic_DNA"/>
</dbReference>
<evidence type="ECO:0000256" key="1">
    <source>
        <dbReference type="SAM" id="Phobius"/>
    </source>
</evidence>
<evidence type="ECO:0000313" key="3">
    <source>
        <dbReference type="Proteomes" id="UP000694044"/>
    </source>
</evidence>
<proteinExistence type="predicted"/>
<keyword evidence="1" id="KW-0812">Transmembrane</keyword>
<feature type="transmembrane region" description="Helical" evidence="1">
    <location>
        <begin position="29"/>
        <end position="53"/>
    </location>
</feature>
<keyword evidence="3" id="KW-1185">Reference proteome</keyword>
<name>A0A8T1VM99_9STRA</name>
<comment type="caution">
    <text evidence="2">The sequence shown here is derived from an EMBL/GenBank/DDBJ whole genome shotgun (WGS) entry which is preliminary data.</text>
</comment>
<gene>
    <name evidence="2" type="ORF">PHYPSEUDO_007082</name>
</gene>
<protein>
    <submittedName>
        <fullName evidence="2">Uncharacterized protein</fullName>
    </submittedName>
</protein>
<dbReference type="AlphaFoldDB" id="A0A8T1VM99"/>
<keyword evidence="1" id="KW-1133">Transmembrane helix</keyword>
<keyword evidence="1" id="KW-0472">Membrane</keyword>
<organism evidence="2 3">
    <name type="scientific">Phytophthora pseudosyringae</name>
    <dbReference type="NCBI Taxonomy" id="221518"/>
    <lineage>
        <taxon>Eukaryota</taxon>
        <taxon>Sar</taxon>
        <taxon>Stramenopiles</taxon>
        <taxon>Oomycota</taxon>
        <taxon>Peronosporomycetes</taxon>
        <taxon>Peronosporales</taxon>
        <taxon>Peronosporaceae</taxon>
        <taxon>Phytophthora</taxon>
    </lineage>
</organism>